<evidence type="ECO:0000313" key="1">
    <source>
        <dbReference type="EMBL" id="KAF2962623.1"/>
    </source>
</evidence>
<comment type="caution">
    <text evidence="1">The sequence shown here is derived from an EMBL/GenBank/DDBJ whole genome shotgun (WGS) entry which is preliminary data.</text>
</comment>
<sequence length="202" mass="23368">MRPHALQIRLPQEFELFDAWPWSRYDEEDNLFLISGEEIYDSGAVRLGGTLEIPSDDRVVNVDIDYMFYVVGWGSSDPNSLQYSFVHYGNHKSPINQLQTLLYSGDHNRNQLLCELSKAGIPRFEEASEKISGTDFSIRLSVEPVLHHDDSICSNKFWKFTFSYTISRDEPHNEPQEWVGVNRPYDALFDSPFNDNARPTLE</sequence>
<dbReference type="AlphaFoldDB" id="A0A7C8IJC6"/>
<keyword evidence="2" id="KW-1185">Reference proteome</keyword>
<name>A0A7C8IJC6_9PEZI</name>
<dbReference type="OrthoDB" id="20872at2759"/>
<organism evidence="1 2">
    <name type="scientific">Xylaria multiplex</name>
    <dbReference type="NCBI Taxonomy" id="323545"/>
    <lineage>
        <taxon>Eukaryota</taxon>
        <taxon>Fungi</taxon>
        <taxon>Dikarya</taxon>
        <taxon>Ascomycota</taxon>
        <taxon>Pezizomycotina</taxon>
        <taxon>Sordariomycetes</taxon>
        <taxon>Xylariomycetidae</taxon>
        <taxon>Xylariales</taxon>
        <taxon>Xylariaceae</taxon>
        <taxon>Xylaria</taxon>
    </lineage>
</organism>
<protein>
    <submittedName>
        <fullName evidence="1">Uncharacterized protein</fullName>
    </submittedName>
</protein>
<evidence type="ECO:0000313" key="2">
    <source>
        <dbReference type="Proteomes" id="UP000481858"/>
    </source>
</evidence>
<accession>A0A7C8IJC6</accession>
<reference evidence="1 2" key="1">
    <citation type="submission" date="2019-12" db="EMBL/GenBank/DDBJ databases">
        <title>Draft genome sequence of the ascomycete Xylaria multiplex DSM 110363.</title>
        <authorList>
            <person name="Buettner E."/>
            <person name="Kellner H."/>
        </authorList>
    </citation>
    <scope>NUCLEOTIDE SEQUENCE [LARGE SCALE GENOMIC DNA]</scope>
    <source>
        <strain evidence="1 2">DSM 110363</strain>
    </source>
</reference>
<dbReference type="Proteomes" id="UP000481858">
    <property type="component" value="Unassembled WGS sequence"/>
</dbReference>
<proteinExistence type="predicted"/>
<dbReference type="InParanoid" id="A0A7C8IJC6"/>
<dbReference type="EMBL" id="WUBL01000335">
    <property type="protein sequence ID" value="KAF2962623.1"/>
    <property type="molecule type" value="Genomic_DNA"/>
</dbReference>
<gene>
    <name evidence="1" type="ORF">GQX73_g10949</name>
</gene>